<evidence type="ECO:0000313" key="5">
    <source>
        <dbReference type="Proteomes" id="UP001215280"/>
    </source>
</evidence>
<reference evidence="4" key="1">
    <citation type="submission" date="2023-03" db="EMBL/GenBank/DDBJ databases">
        <title>Massive genome expansion in bonnet fungi (Mycena s.s.) driven by repeated elements and novel gene families across ecological guilds.</title>
        <authorList>
            <consortium name="Lawrence Berkeley National Laboratory"/>
            <person name="Harder C.B."/>
            <person name="Miyauchi S."/>
            <person name="Viragh M."/>
            <person name="Kuo A."/>
            <person name="Thoen E."/>
            <person name="Andreopoulos B."/>
            <person name="Lu D."/>
            <person name="Skrede I."/>
            <person name="Drula E."/>
            <person name="Henrissat B."/>
            <person name="Morin E."/>
            <person name="Kohler A."/>
            <person name="Barry K."/>
            <person name="LaButti K."/>
            <person name="Morin E."/>
            <person name="Salamov A."/>
            <person name="Lipzen A."/>
            <person name="Mereny Z."/>
            <person name="Hegedus B."/>
            <person name="Baldrian P."/>
            <person name="Stursova M."/>
            <person name="Weitz H."/>
            <person name="Taylor A."/>
            <person name="Grigoriev I.V."/>
            <person name="Nagy L.G."/>
            <person name="Martin F."/>
            <person name="Kauserud H."/>
        </authorList>
    </citation>
    <scope>NUCLEOTIDE SEQUENCE</scope>
    <source>
        <strain evidence="4">CBHHK188m</strain>
    </source>
</reference>
<feature type="region of interest" description="Disordered" evidence="2">
    <location>
        <begin position="418"/>
        <end position="455"/>
    </location>
</feature>
<feature type="compositionally biased region" description="Basic and acidic residues" evidence="2">
    <location>
        <begin position="326"/>
        <end position="335"/>
    </location>
</feature>
<feature type="region of interest" description="Disordered" evidence="2">
    <location>
        <begin position="296"/>
        <end position="335"/>
    </location>
</feature>
<keyword evidence="3" id="KW-1133">Transmembrane helix</keyword>
<dbReference type="CDD" id="cd12087">
    <property type="entry name" value="TM_EGFR-like"/>
    <property type="match status" value="1"/>
</dbReference>
<gene>
    <name evidence="4" type="ORF">DFH07DRAFT_822948</name>
</gene>
<evidence type="ECO:0000313" key="4">
    <source>
        <dbReference type="EMBL" id="KAJ7754691.1"/>
    </source>
</evidence>
<comment type="caution">
    <text evidence="4">The sequence shown here is derived from an EMBL/GenBank/DDBJ whole genome shotgun (WGS) entry which is preliminary data.</text>
</comment>
<dbReference type="Proteomes" id="UP001215280">
    <property type="component" value="Unassembled WGS sequence"/>
</dbReference>
<dbReference type="EMBL" id="JARJLG010000066">
    <property type="protein sequence ID" value="KAJ7754691.1"/>
    <property type="molecule type" value="Genomic_DNA"/>
</dbReference>
<dbReference type="AlphaFoldDB" id="A0AAD7J444"/>
<evidence type="ECO:0000256" key="3">
    <source>
        <dbReference type="SAM" id="Phobius"/>
    </source>
</evidence>
<proteinExistence type="predicted"/>
<keyword evidence="3" id="KW-0472">Membrane</keyword>
<keyword evidence="3" id="KW-0812">Transmembrane</keyword>
<sequence length="455" mass="49122">MGPRSVTRDCLHDVRVLDCLTYLSKRFSLQASPLESPTVSVSIARGGYSLTCWALPAMPTIIVDDQSGDPTTKQAVVYSPPGAWTLGGIAGCVNCALPSSNLAYESTFHGSFFNLTSQSLVMPTATVNFFGTSVSVVCILADRSTDPSAESNMVFNIDGEQKGAFSYNTGLGSEFQPNTTVFSSDNLPLGNHTLTIQNGIPGSGPSIVMLDSIIYSGGDEGVVLNTASASHVSSSISQSTTSSQFAPVQTSGSLPNPSQSSRTGVIVGSVLSVCLIIGLVVVFFWLRHRHRRNRDPEYAAEPENPSAFSRMDSTDDIPPTAGTSRPSEKTDRSTLRREYLQQELRAVREKIMDVDDLERQMLSDGVRGRLLRLVPPRSGSTVRRNLQDATAQLDESRARNEQLAARIRELEGQMQSAWALGLSDDPPPGYSDDLTARVREENDVSVPPARSDRIA</sequence>
<organism evidence="4 5">
    <name type="scientific">Mycena maculata</name>
    <dbReference type="NCBI Taxonomy" id="230809"/>
    <lineage>
        <taxon>Eukaryota</taxon>
        <taxon>Fungi</taxon>
        <taxon>Dikarya</taxon>
        <taxon>Basidiomycota</taxon>
        <taxon>Agaricomycotina</taxon>
        <taxon>Agaricomycetes</taxon>
        <taxon>Agaricomycetidae</taxon>
        <taxon>Agaricales</taxon>
        <taxon>Marasmiineae</taxon>
        <taxon>Mycenaceae</taxon>
        <taxon>Mycena</taxon>
    </lineage>
</organism>
<feature type="coiled-coil region" evidence="1">
    <location>
        <begin position="386"/>
        <end position="413"/>
    </location>
</feature>
<accession>A0AAD7J444</accession>
<feature type="compositionally biased region" description="Polar residues" evidence="2">
    <location>
        <begin position="245"/>
        <end position="261"/>
    </location>
</feature>
<keyword evidence="1" id="KW-0175">Coiled coil</keyword>
<feature type="region of interest" description="Disordered" evidence="2">
    <location>
        <begin position="240"/>
        <end position="261"/>
    </location>
</feature>
<feature type="transmembrane region" description="Helical" evidence="3">
    <location>
        <begin position="265"/>
        <end position="286"/>
    </location>
</feature>
<dbReference type="Gene3D" id="2.60.120.260">
    <property type="entry name" value="Galactose-binding domain-like"/>
    <property type="match status" value="1"/>
</dbReference>
<evidence type="ECO:0000256" key="1">
    <source>
        <dbReference type="SAM" id="Coils"/>
    </source>
</evidence>
<name>A0AAD7J444_9AGAR</name>
<evidence type="ECO:0000256" key="2">
    <source>
        <dbReference type="SAM" id="MobiDB-lite"/>
    </source>
</evidence>
<keyword evidence="5" id="KW-1185">Reference proteome</keyword>
<protein>
    <submittedName>
        <fullName evidence="4">Uncharacterized protein</fullName>
    </submittedName>
</protein>